<evidence type="ECO:0000256" key="1">
    <source>
        <dbReference type="SAM" id="MobiDB-lite"/>
    </source>
</evidence>
<gene>
    <name evidence="2" type="ORF">N5P18_01815</name>
</gene>
<proteinExistence type="predicted"/>
<name>A0ABZ2FE81_9MICO</name>
<dbReference type="Proteomes" id="UP001381003">
    <property type="component" value="Chromosome"/>
</dbReference>
<organism evidence="2 3">
    <name type="scientific">Janibacter terrae</name>
    <dbReference type="NCBI Taxonomy" id="103817"/>
    <lineage>
        <taxon>Bacteria</taxon>
        <taxon>Bacillati</taxon>
        <taxon>Actinomycetota</taxon>
        <taxon>Actinomycetes</taxon>
        <taxon>Micrococcales</taxon>
        <taxon>Intrasporangiaceae</taxon>
        <taxon>Janibacter</taxon>
    </lineage>
</organism>
<feature type="region of interest" description="Disordered" evidence="1">
    <location>
        <begin position="1"/>
        <end position="27"/>
    </location>
</feature>
<dbReference type="EMBL" id="CP104874">
    <property type="protein sequence ID" value="WWF05632.1"/>
    <property type="molecule type" value="Genomic_DNA"/>
</dbReference>
<keyword evidence="3" id="KW-1185">Reference proteome</keyword>
<sequence length="81" mass="8918">MDTRALPFPPARGADRHATRDIGTPATPLDSLTVRELIARLARTEDQLNLARLQDGAGGSEPVGHLLSEQLEIISELRRRH</sequence>
<reference evidence="2 3" key="1">
    <citation type="submission" date="2022-09" db="EMBL/GenBank/DDBJ databases">
        <title>Complete genome sequence of Janibacter terrae strain COS04-44, PCL-degrading bacteria isolated from oil spilled coast.</title>
        <authorList>
            <person name="Park H."/>
            <person name="Kim J.Y."/>
            <person name="An S.H."/>
            <person name="Lee C.M."/>
            <person name="Weon H.-Y."/>
        </authorList>
    </citation>
    <scope>NUCLEOTIDE SEQUENCE [LARGE SCALE GENOMIC DNA]</scope>
    <source>
        <strain evidence="2 3">COS04-44</strain>
    </source>
</reference>
<dbReference type="RefSeq" id="WP_068422662.1">
    <property type="nucleotide sequence ID" value="NZ_CP104874.1"/>
</dbReference>
<protein>
    <submittedName>
        <fullName evidence="2">Uncharacterized protein</fullName>
    </submittedName>
</protein>
<evidence type="ECO:0000313" key="2">
    <source>
        <dbReference type="EMBL" id="WWF05632.1"/>
    </source>
</evidence>
<accession>A0ABZ2FE81</accession>
<evidence type="ECO:0000313" key="3">
    <source>
        <dbReference type="Proteomes" id="UP001381003"/>
    </source>
</evidence>